<accession>R7YUE1</accession>
<gene>
    <name evidence="1" type="ORF">W97_04760</name>
</gene>
<dbReference type="EMBL" id="JH767574">
    <property type="protein sequence ID" value="EON65522.1"/>
    <property type="molecule type" value="Genomic_DNA"/>
</dbReference>
<name>R7YUE1_CONA1</name>
<keyword evidence="2" id="KW-1185">Reference proteome</keyword>
<dbReference type="HOGENOM" id="CLU_1970442_0_0_1"/>
<organism evidence="1 2">
    <name type="scientific">Coniosporium apollinis (strain CBS 100218)</name>
    <name type="common">Rock-inhabiting black yeast</name>
    <dbReference type="NCBI Taxonomy" id="1168221"/>
    <lineage>
        <taxon>Eukaryota</taxon>
        <taxon>Fungi</taxon>
        <taxon>Dikarya</taxon>
        <taxon>Ascomycota</taxon>
        <taxon>Pezizomycotina</taxon>
        <taxon>Dothideomycetes</taxon>
        <taxon>Dothideomycetes incertae sedis</taxon>
        <taxon>Coniosporium</taxon>
    </lineage>
</organism>
<dbReference type="AlphaFoldDB" id="R7YUE1"/>
<dbReference type="GeneID" id="19902071"/>
<reference evidence="2" key="1">
    <citation type="submission" date="2012-06" db="EMBL/GenBank/DDBJ databases">
        <title>The genome sequence of Coniosporium apollinis CBS 100218.</title>
        <authorList>
            <consortium name="The Broad Institute Genome Sequencing Platform"/>
            <person name="Cuomo C."/>
            <person name="Gorbushina A."/>
            <person name="Noack S."/>
            <person name="Walker B."/>
            <person name="Young S.K."/>
            <person name="Zeng Q."/>
            <person name="Gargeya S."/>
            <person name="Fitzgerald M."/>
            <person name="Haas B."/>
            <person name="Abouelleil A."/>
            <person name="Alvarado L."/>
            <person name="Arachchi H.M."/>
            <person name="Berlin A.M."/>
            <person name="Chapman S.B."/>
            <person name="Goldberg J."/>
            <person name="Griggs A."/>
            <person name="Gujja S."/>
            <person name="Hansen M."/>
            <person name="Howarth C."/>
            <person name="Imamovic A."/>
            <person name="Larimer J."/>
            <person name="McCowan C."/>
            <person name="Montmayeur A."/>
            <person name="Murphy C."/>
            <person name="Neiman D."/>
            <person name="Pearson M."/>
            <person name="Priest M."/>
            <person name="Roberts A."/>
            <person name="Saif S."/>
            <person name="Shea T."/>
            <person name="Sisk P."/>
            <person name="Sykes S."/>
            <person name="Wortman J."/>
            <person name="Nusbaum C."/>
            <person name="Birren B."/>
        </authorList>
    </citation>
    <scope>NUCLEOTIDE SEQUENCE [LARGE SCALE GENOMIC DNA]</scope>
    <source>
        <strain evidence="2">CBS 100218</strain>
    </source>
</reference>
<protein>
    <submittedName>
        <fullName evidence="1">Uncharacterized protein</fullName>
    </submittedName>
</protein>
<sequence length="127" mass="14651">MFIDIQINNPLNCHIKRNLEGIVSEARRFCMNDSRGVDLAVNIQLFFLHANPLYQGLVDLQHDIDYSNQLDCELSDLAGKRAEALESLKKIEPLRRRYQEGQPCYNAWWKSRVLGVMSALAEINPDF</sequence>
<dbReference type="Proteomes" id="UP000016924">
    <property type="component" value="Unassembled WGS sequence"/>
</dbReference>
<evidence type="ECO:0000313" key="1">
    <source>
        <dbReference type="EMBL" id="EON65522.1"/>
    </source>
</evidence>
<proteinExistence type="predicted"/>
<evidence type="ECO:0000313" key="2">
    <source>
        <dbReference type="Proteomes" id="UP000016924"/>
    </source>
</evidence>
<dbReference type="RefSeq" id="XP_007780839.1">
    <property type="nucleotide sequence ID" value="XM_007782649.1"/>
</dbReference>